<organism evidence="4 5">
    <name type="scientific">Candidatus Thiomargarita nelsonii</name>
    <dbReference type="NCBI Taxonomy" id="1003181"/>
    <lineage>
        <taxon>Bacteria</taxon>
        <taxon>Pseudomonadati</taxon>
        <taxon>Pseudomonadota</taxon>
        <taxon>Gammaproteobacteria</taxon>
        <taxon>Thiotrichales</taxon>
        <taxon>Thiotrichaceae</taxon>
        <taxon>Thiomargarita</taxon>
    </lineage>
</organism>
<feature type="coiled-coil region" evidence="1">
    <location>
        <begin position="278"/>
        <end position="330"/>
    </location>
</feature>
<dbReference type="AlphaFoldDB" id="A0A176S6Q9"/>
<keyword evidence="2" id="KW-0472">Membrane</keyword>
<dbReference type="Pfam" id="PF01145">
    <property type="entry name" value="Band_7"/>
    <property type="match status" value="1"/>
</dbReference>
<keyword evidence="2" id="KW-1133">Transmembrane helix</keyword>
<dbReference type="InterPro" id="IPR001107">
    <property type="entry name" value="Band_7"/>
</dbReference>
<name>A0A176S6Q9_9GAMM</name>
<evidence type="ECO:0000313" key="4">
    <source>
        <dbReference type="EMBL" id="OAD23604.1"/>
    </source>
</evidence>
<reference evidence="4 5" key="1">
    <citation type="submission" date="2016-05" db="EMBL/GenBank/DDBJ databases">
        <title>Single-cell genome of chain-forming Candidatus Thiomargarita nelsonii and comparison to other large sulfur-oxidizing bacteria.</title>
        <authorList>
            <person name="Winkel M."/>
            <person name="Salman V."/>
            <person name="Woyke T."/>
            <person name="Schulz-Vogt H."/>
            <person name="Richter M."/>
            <person name="Flood B."/>
            <person name="Bailey J."/>
            <person name="Amann R."/>
            <person name="Mussmann M."/>
        </authorList>
    </citation>
    <scope>NUCLEOTIDE SEQUENCE [LARGE SCALE GENOMIC DNA]</scope>
    <source>
        <strain evidence="4 5">THI036</strain>
    </source>
</reference>
<gene>
    <name evidence="4" type="ORF">THIOM_000558</name>
</gene>
<evidence type="ECO:0000256" key="2">
    <source>
        <dbReference type="SAM" id="Phobius"/>
    </source>
</evidence>
<feature type="coiled-coil region" evidence="1">
    <location>
        <begin position="359"/>
        <end position="457"/>
    </location>
</feature>
<proteinExistence type="predicted"/>
<accession>A0A176S6Q9</accession>
<dbReference type="PATRIC" id="fig|1003181.4.peg.815"/>
<evidence type="ECO:0000259" key="3">
    <source>
        <dbReference type="Pfam" id="PF01145"/>
    </source>
</evidence>
<keyword evidence="2" id="KW-0812">Transmembrane</keyword>
<protein>
    <submittedName>
        <fullName evidence="4">Band 7 protein</fullName>
    </submittedName>
</protein>
<evidence type="ECO:0000313" key="5">
    <source>
        <dbReference type="Proteomes" id="UP000076962"/>
    </source>
</evidence>
<feature type="non-terminal residue" evidence="4">
    <location>
        <position position="459"/>
    </location>
</feature>
<dbReference type="EMBL" id="LUTY01000263">
    <property type="protein sequence ID" value="OAD23604.1"/>
    <property type="molecule type" value="Genomic_DNA"/>
</dbReference>
<feature type="domain" description="Band 7" evidence="3">
    <location>
        <begin position="70"/>
        <end position="314"/>
    </location>
</feature>
<keyword evidence="1" id="KW-0175">Coiled coil</keyword>
<dbReference type="Proteomes" id="UP000076962">
    <property type="component" value="Unassembled WGS sequence"/>
</dbReference>
<comment type="caution">
    <text evidence="4">The sequence shown here is derived from an EMBL/GenBank/DDBJ whole genome shotgun (WGS) entry which is preliminary data.</text>
</comment>
<feature type="transmembrane region" description="Helical" evidence="2">
    <location>
        <begin position="39"/>
        <end position="59"/>
    </location>
</feature>
<sequence length="459" mass="52851">MPFQEDLVPQKADARRPDAAPPFDYRRTVQIMTSLIKKFLIYIIIPLLLFLIIKAAFFMSESGHIYLHENTWMGKINVYYEPGVHGKIPLFSRVTRYAQVWTVDFGTKFAGTQIRQKPAITLRFADTYTAKIPATFRYKLPQNPDKIKMIHREFRDFHNLIDSQLIPISRDVIVNTATQYTGEEFFQGGLNQFKRELEDQLRNGLYQTELKKVEVEEMELTSLVSLGDQEKSNTSYVWKTVPILGHDGKRIHQRNPLDDYGIEVIQVTLGVPVPEPALENLLTEKKRLEVDEIEKTREFFLVLEEQKIQLAKKEKESALLQKQLDIVQDELKIKKATKEGELAIAVVVAKTRKEEELAIALATTKAQKEEELIVAQEEEKIQLAMKERELAIVKKEQEIQLAKKAKELAIVQKEQEIQLAKKATELAIVEDEQKIKLAKKGEDLALAQKQLEIVQAEMT</sequence>
<keyword evidence="5" id="KW-1185">Reference proteome</keyword>
<evidence type="ECO:0000256" key="1">
    <source>
        <dbReference type="SAM" id="Coils"/>
    </source>
</evidence>